<dbReference type="AlphaFoldDB" id="A0A813MR79"/>
<name>A0A813MR79_9BILA</name>
<gene>
    <name evidence="1" type="ORF">OXX778_LOCUS2308</name>
</gene>
<evidence type="ECO:0000313" key="2">
    <source>
        <dbReference type="Proteomes" id="UP000663879"/>
    </source>
</evidence>
<organism evidence="1 2">
    <name type="scientific">Brachionus calyciflorus</name>
    <dbReference type="NCBI Taxonomy" id="104777"/>
    <lineage>
        <taxon>Eukaryota</taxon>
        <taxon>Metazoa</taxon>
        <taxon>Spiralia</taxon>
        <taxon>Gnathifera</taxon>
        <taxon>Rotifera</taxon>
        <taxon>Eurotatoria</taxon>
        <taxon>Monogononta</taxon>
        <taxon>Pseudotrocha</taxon>
        <taxon>Ploima</taxon>
        <taxon>Brachionidae</taxon>
        <taxon>Brachionus</taxon>
    </lineage>
</organism>
<comment type="caution">
    <text evidence="1">The sequence shown here is derived from an EMBL/GenBank/DDBJ whole genome shotgun (WGS) entry which is preliminary data.</text>
</comment>
<sequence length="118" mass="13918">MSQTDKLKLARWRQVSKNPEFEDPTDPFLSNRRRFNVEMGRYLSNVNLSYMPPMPKPVYKNPNQIRLSTNREADTKNNIFKNNSNMNEFYEAKLNKNILNSYSTNLNQMNVTQSSNFS</sequence>
<accession>A0A813MR79</accession>
<proteinExistence type="predicted"/>
<dbReference type="Proteomes" id="UP000663879">
    <property type="component" value="Unassembled WGS sequence"/>
</dbReference>
<keyword evidence="2" id="KW-1185">Reference proteome</keyword>
<reference evidence="1" key="1">
    <citation type="submission" date="2021-02" db="EMBL/GenBank/DDBJ databases">
        <authorList>
            <person name="Nowell W R."/>
        </authorList>
    </citation>
    <scope>NUCLEOTIDE SEQUENCE</scope>
    <source>
        <strain evidence="1">Ploen Becks lab</strain>
    </source>
</reference>
<dbReference type="EMBL" id="CAJNOC010000177">
    <property type="protein sequence ID" value="CAF0723124.1"/>
    <property type="molecule type" value="Genomic_DNA"/>
</dbReference>
<evidence type="ECO:0000313" key="1">
    <source>
        <dbReference type="EMBL" id="CAF0723124.1"/>
    </source>
</evidence>
<dbReference type="OrthoDB" id="10363517at2759"/>
<protein>
    <submittedName>
        <fullName evidence="1">Uncharacterized protein</fullName>
    </submittedName>
</protein>